<feature type="domain" description="F-box" evidence="1">
    <location>
        <begin position="183"/>
        <end position="229"/>
    </location>
</feature>
<dbReference type="Gene3D" id="1.20.1280.50">
    <property type="match status" value="1"/>
</dbReference>
<reference evidence="2 3" key="1">
    <citation type="submission" date="2024-03" db="EMBL/GenBank/DDBJ databases">
        <title>The genome assembly and annotation of the cricket Gryllus longicercus Weissman &amp; Gray.</title>
        <authorList>
            <person name="Szrajer S."/>
            <person name="Gray D."/>
            <person name="Ylla G."/>
        </authorList>
    </citation>
    <scope>NUCLEOTIDE SEQUENCE [LARGE SCALE GENOMIC DNA]</scope>
    <source>
        <strain evidence="2">DAG 2021-001</strain>
        <tissue evidence="2">Whole body minus gut</tissue>
    </source>
</reference>
<organism evidence="2 3">
    <name type="scientific">Gryllus longicercus</name>
    <dbReference type="NCBI Taxonomy" id="2509291"/>
    <lineage>
        <taxon>Eukaryota</taxon>
        <taxon>Metazoa</taxon>
        <taxon>Ecdysozoa</taxon>
        <taxon>Arthropoda</taxon>
        <taxon>Hexapoda</taxon>
        <taxon>Insecta</taxon>
        <taxon>Pterygota</taxon>
        <taxon>Neoptera</taxon>
        <taxon>Polyneoptera</taxon>
        <taxon>Orthoptera</taxon>
        <taxon>Ensifera</taxon>
        <taxon>Gryllidea</taxon>
        <taxon>Grylloidea</taxon>
        <taxon>Gryllidae</taxon>
        <taxon>Gryllinae</taxon>
        <taxon>Gryllus</taxon>
    </lineage>
</organism>
<dbReference type="SUPFAM" id="SSF81383">
    <property type="entry name" value="F-box domain"/>
    <property type="match status" value="1"/>
</dbReference>
<name>A0AAN9VQY8_9ORTH</name>
<dbReference type="PANTHER" id="PTHR15537:SF2">
    <property type="entry name" value="F-BOX ONLY PROTEIN 7"/>
    <property type="match status" value="1"/>
</dbReference>
<dbReference type="PROSITE" id="PS50181">
    <property type="entry name" value="FBOX"/>
    <property type="match status" value="1"/>
</dbReference>
<dbReference type="GO" id="GO:0019901">
    <property type="term" value="F:protein kinase binding"/>
    <property type="evidence" value="ECO:0007669"/>
    <property type="project" value="InterPro"/>
</dbReference>
<gene>
    <name evidence="2" type="ORF">R5R35_012044</name>
</gene>
<evidence type="ECO:0000259" key="1">
    <source>
        <dbReference type="PROSITE" id="PS50181"/>
    </source>
</evidence>
<dbReference type="Pfam" id="PF12937">
    <property type="entry name" value="F-box-like"/>
    <property type="match status" value="1"/>
</dbReference>
<dbReference type="AlphaFoldDB" id="A0AAN9VQY8"/>
<dbReference type="GO" id="GO:1903599">
    <property type="term" value="P:positive regulation of autophagy of mitochondrion"/>
    <property type="evidence" value="ECO:0007669"/>
    <property type="project" value="TreeGrafter"/>
</dbReference>
<dbReference type="Gene3D" id="3.40.1000.30">
    <property type="match status" value="1"/>
</dbReference>
<dbReference type="SMART" id="SM00256">
    <property type="entry name" value="FBOX"/>
    <property type="match status" value="1"/>
</dbReference>
<sequence>MLVEESTSNQLPLALEELILSLKQNSTCAVRDLNKHDLIVCVLCALMKECDLQPLLIPQASDTKKTSNETDVLPVRSLPNIWKNNSTHHYNISFVLGHFLKNRFRFIGIPSKDSLIVNVIICGLPQQCYSMSIVCDDYVRIKDKSWDSVASVFFNLRDLSVKFKNSIAHPVRSAVLNEEGILNASLLGIPYEIQLKILGYLNIKELAQIAQTCQYFSYLSKDQRIWKDIARTVMTKSEIETIEWSGLGERSIDWKKECREALRRRCKFFHIRKIRRCVLKS</sequence>
<dbReference type="Proteomes" id="UP001378592">
    <property type="component" value="Unassembled WGS sequence"/>
</dbReference>
<dbReference type="EMBL" id="JAZDUA010000184">
    <property type="protein sequence ID" value="KAK7865187.1"/>
    <property type="molecule type" value="Genomic_DNA"/>
</dbReference>
<evidence type="ECO:0000313" key="2">
    <source>
        <dbReference type="EMBL" id="KAK7865187.1"/>
    </source>
</evidence>
<dbReference type="InterPro" id="IPR036047">
    <property type="entry name" value="F-box-like_dom_sf"/>
</dbReference>
<dbReference type="InterPro" id="IPR047118">
    <property type="entry name" value="Fbxo7"/>
</dbReference>
<protein>
    <recommendedName>
        <fullName evidence="1">F-box domain-containing protein</fullName>
    </recommendedName>
</protein>
<keyword evidence="3" id="KW-1185">Reference proteome</keyword>
<proteinExistence type="predicted"/>
<accession>A0AAN9VQY8</accession>
<dbReference type="InterPro" id="IPR001810">
    <property type="entry name" value="F-box_dom"/>
</dbReference>
<evidence type="ECO:0000313" key="3">
    <source>
        <dbReference type="Proteomes" id="UP001378592"/>
    </source>
</evidence>
<dbReference type="PANTHER" id="PTHR15537">
    <property type="entry name" value="F-BOX ONLY PROTEIN 7"/>
    <property type="match status" value="1"/>
</dbReference>
<comment type="caution">
    <text evidence="2">The sequence shown here is derived from an EMBL/GenBank/DDBJ whole genome shotgun (WGS) entry which is preliminary data.</text>
</comment>